<dbReference type="Proteomes" id="UP001162992">
    <property type="component" value="Chromosome 13"/>
</dbReference>
<evidence type="ECO:0000313" key="1">
    <source>
        <dbReference type="EMBL" id="KAJ7533781.1"/>
    </source>
</evidence>
<evidence type="ECO:0000313" key="2">
    <source>
        <dbReference type="Proteomes" id="UP001162992"/>
    </source>
</evidence>
<organism evidence="1 2">
    <name type="scientific">Diphasiastrum complanatum</name>
    <name type="common">Issler's clubmoss</name>
    <name type="synonym">Lycopodium complanatum</name>
    <dbReference type="NCBI Taxonomy" id="34168"/>
    <lineage>
        <taxon>Eukaryota</taxon>
        <taxon>Viridiplantae</taxon>
        <taxon>Streptophyta</taxon>
        <taxon>Embryophyta</taxon>
        <taxon>Tracheophyta</taxon>
        <taxon>Lycopodiopsida</taxon>
        <taxon>Lycopodiales</taxon>
        <taxon>Lycopodiaceae</taxon>
        <taxon>Lycopodioideae</taxon>
        <taxon>Diphasiastrum</taxon>
    </lineage>
</organism>
<sequence>MEGENAESSHQVQDANDKDAAGAGEESWEQSTSAAMGMAKDAAAMFQARRFQDCLALLQQLLAKKEDDPKVLHNIALAEYYCDGCTDSQKLLDVLAKVKGRSDELARTADEQLEGFGISASSPQSTNAASSSRASTGTVAPSSGPSSDTVVYMEDYDTSIPMLNTMDVLSWQAVILYHSQQYASALSVLEPLYRNIEPIEETAALRVCLLMMDITLASRQPARAARVLHYMEKAFGFGYLLAPGDGAGTAPQSSTQTVSAGLGLSEGRSIQGGGHTATIASSLMSTSNGEMSLTQNSSEDVFDEEPLNISLDMEGSNAVRSSTPLSLSSSMIRTPIEKTSPAPASDIKLLLHLYKVRLLLLTRNYKATKREIKSALNLARDNLTALLLKAQLEYSKGNYRKAIKLLTTCNSRAEPEPGMTAMFLINLGCIHHRLGKIHTAGLYFLKALHNSVLIKKERPLKPSTFSHDRSLSILYNCGMMQLLCGNPTLAASCFQEAGCLFYNRPLFWLRLAECCILALEKGLLDGPSGDVTPKRKDIAVSVVGEGKWRKIVLPSGSLNPVVDTSLQNLKIDDVESKSDSTLSETLGPEESAWKPEFSNKLSMVFARHCLRNAIYLLDRLDAKAAEAAEAAAAAEEIKEGDDTNNAAGSSISVHQKESKNGETGVAGTTQISSNAGGKEAKGAGVIATSVSAFEDELRKEQFAVRQCVLADWAFVELCLENPLKALQIAETLLRLNGISSSYSFLGHMYAAEALCLLDRPREAADHLSTCLAESSSIGTEASHSEEDGQKWKNGENSEASGGEDGTASVASNPTTGRTLPEPSSIVKFTGAHARASLYINLAAIYVIQGEITQAQHWATQAFSVSPENPLAILALVYVELSQGRNQEAVALIKLCRHLSVTRPQTIL</sequence>
<reference evidence="2" key="1">
    <citation type="journal article" date="2024" name="Proc. Natl. Acad. Sci. U.S.A.">
        <title>Extraordinary preservation of gene collinearity over three hundred million years revealed in homosporous lycophytes.</title>
        <authorList>
            <person name="Li C."/>
            <person name="Wickell D."/>
            <person name="Kuo L.Y."/>
            <person name="Chen X."/>
            <person name="Nie B."/>
            <person name="Liao X."/>
            <person name="Peng D."/>
            <person name="Ji J."/>
            <person name="Jenkins J."/>
            <person name="Williams M."/>
            <person name="Shu S."/>
            <person name="Plott C."/>
            <person name="Barry K."/>
            <person name="Rajasekar S."/>
            <person name="Grimwood J."/>
            <person name="Han X."/>
            <person name="Sun S."/>
            <person name="Hou Z."/>
            <person name="He W."/>
            <person name="Dai G."/>
            <person name="Sun C."/>
            <person name="Schmutz J."/>
            <person name="Leebens-Mack J.H."/>
            <person name="Li F.W."/>
            <person name="Wang L."/>
        </authorList>
    </citation>
    <scope>NUCLEOTIDE SEQUENCE [LARGE SCALE GENOMIC DNA]</scope>
    <source>
        <strain evidence="2">cv. PW_Plant_1</strain>
    </source>
</reference>
<keyword evidence="2" id="KW-1185">Reference proteome</keyword>
<gene>
    <name evidence="1" type="ORF">O6H91_13G064500</name>
</gene>
<dbReference type="EMBL" id="CM055104">
    <property type="protein sequence ID" value="KAJ7533781.1"/>
    <property type="molecule type" value="Genomic_DNA"/>
</dbReference>
<proteinExistence type="predicted"/>
<accession>A0ACC2BVJ5</accession>
<comment type="caution">
    <text evidence="1">The sequence shown here is derived from an EMBL/GenBank/DDBJ whole genome shotgun (WGS) entry which is preliminary data.</text>
</comment>
<name>A0ACC2BVJ5_DIPCM</name>
<protein>
    <submittedName>
        <fullName evidence="1">Uncharacterized protein</fullName>
    </submittedName>
</protein>